<dbReference type="SUPFAM" id="SSF51182">
    <property type="entry name" value="RmlC-like cupins"/>
    <property type="match status" value="1"/>
</dbReference>
<feature type="domain" description="Cupin type-2" evidence="1">
    <location>
        <begin position="36"/>
        <end position="86"/>
    </location>
</feature>
<dbReference type="EMBL" id="CP021744">
    <property type="protein sequence ID" value="ARZ68387.1"/>
    <property type="molecule type" value="Genomic_DNA"/>
</dbReference>
<evidence type="ECO:0000313" key="2">
    <source>
        <dbReference type="EMBL" id="ARZ68387.1"/>
    </source>
</evidence>
<dbReference type="InterPro" id="IPR011051">
    <property type="entry name" value="RmlC_Cupin_sf"/>
</dbReference>
<dbReference type="Pfam" id="PF07883">
    <property type="entry name" value="Cupin_2"/>
    <property type="match status" value="1"/>
</dbReference>
<protein>
    <recommendedName>
        <fullName evidence="1">Cupin type-2 domain-containing protein</fullName>
    </recommendedName>
</protein>
<evidence type="ECO:0000259" key="1">
    <source>
        <dbReference type="Pfam" id="PF07883"/>
    </source>
</evidence>
<sequence length="98" mass="10042">MEKIKVLDVAAGLPEVWRSTVLGTAGGARVKVLRMGGEGLPPESHAEAEALFVVEGRMELVVGGVDVGVGEGEMCVVPAGVAHEVRPGSRGVLLLVEG</sequence>
<organism evidence="2 3">
    <name type="scientific">Streptomyces albireticuli</name>
    <dbReference type="NCBI Taxonomy" id="1940"/>
    <lineage>
        <taxon>Bacteria</taxon>
        <taxon>Bacillati</taxon>
        <taxon>Actinomycetota</taxon>
        <taxon>Actinomycetes</taxon>
        <taxon>Kitasatosporales</taxon>
        <taxon>Streptomycetaceae</taxon>
        <taxon>Streptomyces</taxon>
    </lineage>
</organism>
<evidence type="ECO:0000313" key="3">
    <source>
        <dbReference type="Proteomes" id="UP000195755"/>
    </source>
</evidence>
<dbReference type="AlphaFoldDB" id="A0A1Z2L261"/>
<gene>
    <name evidence="2" type="ORF">SMD11_2738</name>
</gene>
<name>A0A1Z2L261_9ACTN</name>
<dbReference type="RefSeq" id="WP_087926690.1">
    <property type="nucleotide sequence ID" value="NZ_CP021744.1"/>
</dbReference>
<dbReference type="Gene3D" id="2.60.120.10">
    <property type="entry name" value="Jelly Rolls"/>
    <property type="match status" value="1"/>
</dbReference>
<dbReference type="InterPro" id="IPR013096">
    <property type="entry name" value="Cupin_2"/>
</dbReference>
<dbReference type="KEGG" id="salj:SMD11_2738"/>
<dbReference type="InterPro" id="IPR014710">
    <property type="entry name" value="RmlC-like_jellyroll"/>
</dbReference>
<accession>A0A1Z2L261</accession>
<proteinExistence type="predicted"/>
<dbReference type="OrthoDB" id="9794183at2"/>
<dbReference type="Proteomes" id="UP000195755">
    <property type="component" value="Chromosome"/>
</dbReference>
<reference evidence="2 3" key="1">
    <citation type="submission" date="2017-06" db="EMBL/GenBank/DDBJ databases">
        <title>Streptomyces albireticuli Genome sequencing and assembly.</title>
        <authorList>
            <person name="Wang Y."/>
            <person name="Du B."/>
            <person name="Ding Y."/>
            <person name="Liu H."/>
            <person name="Hou Q."/>
            <person name="Liu K."/>
            <person name="Yao L."/>
            <person name="Wang C."/>
        </authorList>
    </citation>
    <scope>NUCLEOTIDE SEQUENCE [LARGE SCALE GENOMIC DNA]</scope>
    <source>
        <strain evidence="2 3">MDJK11</strain>
    </source>
</reference>